<dbReference type="Proteomes" id="UP001497680">
    <property type="component" value="Unassembled WGS sequence"/>
</dbReference>
<proteinExistence type="predicted"/>
<sequence length="512" mass="59689">MAIPPERIGIVVDLQDQSHPNHLKTDLNSESLLFKKLNHDVRLMIWELVVEVSPFLPIQTEKGSNKFNRFEDQGVNLPRRREEKATLTAITLARTCRHVYAELEVFLPFYKVNHFMFESAKNLHCYLSSITTRRRQAIRHIELVNSGFDDLNSSGEFFSLDKFGRLLELKPVDRQRRNSDILALLTQCHGVGTHGLTFTFHYRSRTALHQRNDRVLARKLAGYLTPARENHLTPSVWNLPFFRFKLRYFSVVHEFGYLDQFDLQQLGYHRDLVAVIAKIGTATPAWFQRLNDPFIIQNAVGRGGVHFPGDQRMHIDRLNSYIGHVSSRTRQKCQLPDELGLSQPIRRPDYNPQYDAEGYITTVGKVLSMRWDRSQSNIECLISRRGFTWVPLSLISPRECDSEVYQYLDAVIKNREMAKEYQLQWMTERPSPDDVMRVINQAGHHDAKATPGYSELNRLQQKKLIDRAQRRIHQWSFIKDQWDEQCQSLARDVKSQQWSDARDARNEKATAS</sequence>
<name>A0ACC0D9H6_9PEZI</name>
<gene>
    <name evidence="1" type="ORF">F4821DRAFT_276129</name>
</gene>
<keyword evidence="2" id="KW-1185">Reference proteome</keyword>
<comment type="caution">
    <text evidence="1">The sequence shown here is derived from an EMBL/GenBank/DDBJ whole genome shotgun (WGS) entry which is preliminary data.</text>
</comment>
<protein>
    <submittedName>
        <fullName evidence="1">Uncharacterized protein</fullName>
    </submittedName>
</protein>
<reference evidence="1 2" key="1">
    <citation type="journal article" date="2022" name="New Phytol.">
        <title>Ecological generalism drives hyperdiversity of secondary metabolite gene clusters in xylarialean endophytes.</title>
        <authorList>
            <person name="Franco M.E.E."/>
            <person name="Wisecaver J.H."/>
            <person name="Arnold A.E."/>
            <person name="Ju Y.M."/>
            <person name="Slot J.C."/>
            <person name="Ahrendt S."/>
            <person name="Moore L.P."/>
            <person name="Eastman K.E."/>
            <person name="Scott K."/>
            <person name="Konkel Z."/>
            <person name="Mondo S.J."/>
            <person name="Kuo A."/>
            <person name="Hayes R.D."/>
            <person name="Haridas S."/>
            <person name="Andreopoulos B."/>
            <person name="Riley R."/>
            <person name="LaButti K."/>
            <person name="Pangilinan J."/>
            <person name="Lipzen A."/>
            <person name="Amirebrahimi M."/>
            <person name="Yan J."/>
            <person name="Adam C."/>
            <person name="Keymanesh K."/>
            <person name="Ng V."/>
            <person name="Louie K."/>
            <person name="Northen T."/>
            <person name="Drula E."/>
            <person name="Henrissat B."/>
            <person name="Hsieh H.M."/>
            <person name="Youens-Clark K."/>
            <person name="Lutzoni F."/>
            <person name="Miadlikowska J."/>
            <person name="Eastwood D.C."/>
            <person name="Hamelin R.C."/>
            <person name="Grigoriev I.V."/>
            <person name="U'Ren J.M."/>
        </authorList>
    </citation>
    <scope>NUCLEOTIDE SEQUENCE [LARGE SCALE GENOMIC DNA]</scope>
    <source>
        <strain evidence="1 2">ER1909</strain>
    </source>
</reference>
<organism evidence="1 2">
    <name type="scientific">Hypoxylon rubiginosum</name>
    <dbReference type="NCBI Taxonomy" id="110542"/>
    <lineage>
        <taxon>Eukaryota</taxon>
        <taxon>Fungi</taxon>
        <taxon>Dikarya</taxon>
        <taxon>Ascomycota</taxon>
        <taxon>Pezizomycotina</taxon>
        <taxon>Sordariomycetes</taxon>
        <taxon>Xylariomycetidae</taxon>
        <taxon>Xylariales</taxon>
        <taxon>Hypoxylaceae</taxon>
        <taxon>Hypoxylon</taxon>
    </lineage>
</organism>
<evidence type="ECO:0000313" key="1">
    <source>
        <dbReference type="EMBL" id="KAI6089306.1"/>
    </source>
</evidence>
<evidence type="ECO:0000313" key="2">
    <source>
        <dbReference type="Proteomes" id="UP001497680"/>
    </source>
</evidence>
<accession>A0ACC0D9H6</accession>
<dbReference type="EMBL" id="MU394296">
    <property type="protein sequence ID" value="KAI6089306.1"/>
    <property type="molecule type" value="Genomic_DNA"/>
</dbReference>